<protein>
    <submittedName>
        <fullName evidence="2">Uncharacterized protein</fullName>
    </submittedName>
</protein>
<evidence type="ECO:0000313" key="3">
    <source>
        <dbReference type="Proteomes" id="UP000663853"/>
    </source>
</evidence>
<accession>A0A8H3HFK2</accession>
<feature type="non-terminal residue" evidence="2">
    <location>
        <position position="1"/>
    </location>
</feature>
<gene>
    <name evidence="2" type="ORF">RDB_LOCUS122912</name>
</gene>
<name>A0A8H3HFK2_9AGAM</name>
<organism evidence="2 3">
    <name type="scientific">Rhizoctonia solani</name>
    <dbReference type="NCBI Taxonomy" id="456999"/>
    <lineage>
        <taxon>Eukaryota</taxon>
        <taxon>Fungi</taxon>
        <taxon>Dikarya</taxon>
        <taxon>Basidiomycota</taxon>
        <taxon>Agaricomycotina</taxon>
        <taxon>Agaricomycetes</taxon>
        <taxon>Cantharellales</taxon>
        <taxon>Ceratobasidiaceae</taxon>
        <taxon>Rhizoctonia</taxon>
    </lineage>
</organism>
<sequence length="187" mass="20101">MSPLMKALSGASVGPPMAPPPPCFDFREDMESELNTAPPTEPPFRQDLLHTIRAPLQPGPDTPPITENAHQGTRFTAANNNQLYLQISAAMRETMDLPEVEGQSTNYGMALDGVSLERLMLGAAITAVPGVQTASAVYNTVTSGAERLSRTVHRATHLSRSFRGVRVGCADENISGGWVEVSSQEIR</sequence>
<dbReference type="EMBL" id="CAJMXA010003627">
    <property type="protein sequence ID" value="CAE6508099.1"/>
    <property type="molecule type" value="Genomic_DNA"/>
</dbReference>
<feature type="region of interest" description="Disordered" evidence="1">
    <location>
        <begin position="1"/>
        <end position="25"/>
    </location>
</feature>
<evidence type="ECO:0000313" key="2">
    <source>
        <dbReference type="EMBL" id="CAE6508099.1"/>
    </source>
</evidence>
<proteinExistence type="predicted"/>
<evidence type="ECO:0000256" key="1">
    <source>
        <dbReference type="SAM" id="MobiDB-lite"/>
    </source>
</evidence>
<reference evidence="2" key="1">
    <citation type="submission" date="2021-01" db="EMBL/GenBank/DDBJ databases">
        <authorList>
            <person name="Kaushik A."/>
        </authorList>
    </citation>
    <scope>NUCLEOTIDE SEQUENCE</scope>
    <source>
        <strain evidence="2">AG6-10EEA</strain>
    </source>
</reference>
<dbReference type="Proteomes" id="UP000663853">
    <property type="component" value="Unassembled WGS sequence"/>
</dbReference>
<comment type="caution">
    <text evidence="2">The sequence shown here is derived from an EMBL/GenBank/DDBJ whole genome shotgun (WGS) entry which is preliminary data.</text>
</comment>
<dbReference type="AlphaFoldDB" id="A0A8H3HFK2"/>